<dbReference type="OrthoDB" id="420669at2759"/>
<protein>
    <recommendedName>
        <fullName evidence="3">Translocon Sec61/SecY plug domain-containing protein</fullName>
    </recommendedName>
</protein>
<proteinExistence type="inferred from homology"/>
<dbReference type="GO" id="GO:0006614">
    <property type="term" value="P:SRP-dependent cotranslational protein targeting to membrane"/>
    <property type="evidence" value="ECO:0007669"/>
    <property type="project" value="EnsemblFungi"/>
</dbReference>
<feature type="transmembrane region" description="Helical" evidence="2">
    <location>
        <begin position="428"/>
        <end position="450"/>
    </location>
</feature>
<dbReference type="Gene3D" id="1.10.3370.10">
    <property type="entry name" value="SecY subunit domain"/>
    <property type="match status" value="1"/>
</dbReference>
<dbReference type="KEGG" id="kaf:KAFR_0A03640"/>
<feature type="transmembrane region" description="Helical" evidence="2">
    <location>
        <begin position="290"/>
        <end position="320"/>
    </location>
</feature>
<evidence type="ECO:0000256" key="2">
    <source>
        <dbReference type="SAM" id="Phobius"/>
    </source>
</evidence>
<gene>
    <name evidence="4" type="primary">KAFR0A03640</name>
    <name evidence="4" type="ORF">KAFR_0A03640</name>
</gene>
<dbReference type="Pfam" id="PF00344">
    <property type="entry name" value="SecY"/>
    <property type="match status" value="1"/>
</dbReference>
<feature type="transmembrane region" description="Helical" evidence="2">
    <location>
        <begin position="153"/>
        <end position="174"/>
    </location>
</feature>
<name>H2AN49_KAZAF</name>
<dbReference type="AlphaFoldDB" id="H2AN49"/>
<dbReference type="SUPFAM" id="SSF103491">
    <property type="entry name" value="Preprotein translocase SecY subunit"/>
    <property type="match status" value="1"/>
</dbReference>
<dbReference type="HOGENOM" id="CLU_031763_2_1_1"/>
<dbReference type="InParanoid" id="H2AN49"/>
<dbReference type="PIRSF" id="PIRSF004557">
    <property type="entry name" value="SecY"/>
    <property type="match status" value="1"/>
</dbReference>
<feature type="transmembrane region" description="Helical" evidence="2">
    <location>
        <begin position="128"/>
        <end position="147"/>
    </location>
</feature>
<dbReference type="GO" id="GO:0005048">
    <property type="term" value="F:signal sequence binding"/>
    <property type="evidence" value="ECO:0007669"/>
    <property type="project" value="EnsemblFungi"/>
</dbReference>
<evidence type="ECO:0000256" key="1">
    <source>
        <dbReference type="RuleBase" id="RU004349"/>
    </source>
</evidence>
<dbReference type="InterPro" id="IPR002208">
    <property type="entry name" value="SecY/SEC61-alpha"/>
</dbReference>
<dbReference type="FunCoup" id="H2AN49">
    <property type="interactions" value="212"/>
</dbReference>
<feature type="transmembrane region" description="Helical" evidence="2">
    <location>
        <begin position="456"/>
        <end position="475"/>
    </location>
</feature>
<dbReference type="Proteomes" id="UP000005220">
    <property type="component" value="Chromosome 1"/>
</dbReference>
<feature type="transmembrane region" description="Helical" evidence="2">
    <location>
        <begin position="39"/>
        <end position="59"/>
    </location>
</feature>
<dbReference type="Pfam" id="PF10559">
    <property type="entry name" value="Plug_translocon"/>
    <property type="match status" value="1"/>
</dbReference>
<keyword evidence="2" id="KW-0812">Transmembrane</keyword>
<feature type="transmembrane region" description="Helical" evidence="2">
    <location>
        <begin position="181"/>
        <end position="201"/>
    </location>
</feature>
<keyword evidence="2" id="KW-1133">Transmembrane helix</keyword>
<dbReference type="STRING" id="1071382.H2AN49"/>
<accession>H2AN49</accession>
<evidence type="ECO:0000313" key="5">
    <source>
        <dbReference type="Proteomes" id="UP000005220"/>
    </source>
</evidence>
<dbReference type="GO" id="GO:0015031">
    <property type="term" value="P:protein transport"/>
    <property type="evidence" value="ECO:0007669"/>
    <property type="project" value="InterPro"/>
</dbReference>
<evidence type="ECO:0000259" key="3">
    <source>
        <dbReference type="Pfam" id="PF10559"/>
    </source>
</evidence>
<feature type="transmembrane region" description="Helical" evidence="2">
    <location>
        <begin position="88"/>
        <end position="108"/>
    </location>
</feature>
<dbReference type="GeneID" id="13886139"/>
<dbReference type="InterPro" id="IPR019561">
    <property type="entry name" value="Translocon_Sec61/SecY_plug_dom"/>
</dbReference>
<reference evidence="4 5" key="1">
    <citation type="journal article" date="2011" name="Proc. Natl. Acad. Sci. U.S.A.">
        <title>Evolutionary erosion of yeast sex chromosomes by mating-type switching accidents.</title>
        <authorList>
            <person name="Gordon J.L."/>
            <person name="Armisen D."/>
            <person name="Proux-Wera E."/>
            <person name="Oheigeartaigh S.S."/>
            <person name="Byrne K.P."/>
            <person name="Wolfe K.H."/>
        </authorList>
    </citation>
    <scope>NUCLEOTIDE SEQUENCE [LARGE SCALE GENOMIC DNA]</scope>
    <source>
        <strain evidence="5">ATCC 22294 / BCRC 22015 / CBS 2517 / CECT 1963 / NBRC 1671 / NRRL Y-8276</strain>
    </source>
</reference>
<dbReference type="eggNOG" id="KOG1373">
    <property type="taxonomic scope" value="Eukaryota"/>
</dbReference>
<evidence type="ECO:0000313" key="4">
    <source>
        <dbReference type="EMBL" id="CCF55799.1"/>
    </source>
</evidence>
<dbReference type="InterPro" id="IPR023201">
    <property type="entry name" value="SecY_dom_sf"/>
</dbReference>
<dbReference type="RefSeq" id="XP_003954934.1">
    <property type="nucleotide sequence ID" value="XM_003954885.1"/>
</dbReference>
<dbReference type="GO" id="GO:0071261">
    <property type="term" value="C:Ssh1 translocon complex"/>
    <property type="evidence" value="ECO:0007669"/>
    <property type="project" value="EnsemblFungi"/>
</dbReference>
<comment type="similarity">
    <text evidence="1">Belongs to the SecY/SEC61-alpha family.</text>
</comment>
<feature type="transmembrane region" description="Helical" evidence="2">
    <location>
        <begin position="249"/>
        <end position="269"/>
    </location>
</feature>
<organism evidence="4 5">
    <name type="scientific">Kazachstania africana (strain ATCC 22294 / BCRC 22015 / CBS 2517 / CECT 1963 / NBRC 1671 / NRRL Y-8276)</name>
    <name type="common">Yeast</name>
    <name type="synonym">Kluyveromyces africanus</name>
    <dbReference type="NCBI Taxonomy" id="1071382"/>
    <lineage>
        <taxon>Eukaryota</taxon>
        <taxon>Fungi</taxon>
        <taxon>Dikarya</taxon>
        <taxon>Ascomycota</taxon>
        <taxon>Saccharomycotina</taxon>
        <taxon>Saccharomycetes</taxon>
        <taxon>Saccharomycetales</taxon>
        <taxon>Saccharomycetaceae</taxon>
        <taxon>Kazachstania</taxon>
    </lineage>
</organism>
<dbReference type="EMBL" id="HE650821">
    <property type="protein sequence ID" value="CCF55799.1"/>
    <property type="molecule type" value="Genomic_DNA"/>
</dbReference>
<feature type="domain" description="Translocon Sec61/SecY plug" evidence="3">
    <location>
        <begin position="47"/>
        <end position="81"/>
    </location>
</feature>
<dbReference type="PANTHER" id="PTHR10906">
    <property type="entry name" value="SECY/SEC61-ALPHA FAMILY MEMBER"/>
    <property type="match status" value="1"/>
</dbReference>
<sequence>MAKFSYFITVRLIDVVKPFLPILPEVELPYEKIEFDDRVVYTIFSGLIYLFAQFPLAGIPKDLESNVKDPIYFLRGVFAAEPKTILEFGIFPVIASPLLLQLMAGLRIIKVNFKIQQDRELFQSLTKLFAIFQYIILSNVFIFSGYYGDSLTIAQIFLLNIQLVGAGIFVTLMCEVVDKGFGFTSGAMVINTAVIATNLVADTFGISQITIDTEGHQEPQGSLINLLQGVRAKHKTFVGAIVNAFNRDYLPNLTTTCVVVAIAMAIGYIQNIRIEVPVRSTRARGMNNVYPIRLLHVGSLSVLFSYVCLFYIHILGFILIQLIGKNNADSLICKVLGHYEIVNNILYVPTFPLSSLAPPKSLFGGILEQPISFIAYPLFIVITGIWFACNWQAISGQSARDIAKDFKDQGITLTGRREQNISKELNKIVPVASTTGAAILAAITVLGELLGLKGKAAGMVIGIAGGYSILEIVTLDYQQNGSGSNLGQVLSGQFAL</sequence>
<keyword evidence="2" id="KW-0472">Membrane</keyword>
<feature type="transmembrane region" description="Helical" evidence="2">
    <location>
        <begin position="373"/>
        <end position="394"/>
    </location>
</feature>
<keyword evidence="5" id="KW-1185">Reference proteome</keyword>